<dbReference type="SUPFAM" id="SSF82689">
    <property type="entry name" value="Mechanosensitive channel protein MscS (YggB), C-terminal domain"/>
    <property type="match status" value="1"/>
</dbReference>
<comment type="similarity">
    <text evidence="2">Belongs to the MscS (TC 1.A.23) family.</text>
</comment>
<evidence type="ECO:0000256" key="1">
    <source>
        <dbReference type="ARBA" id="ARBA00004651"/>
    </source>
</evidence>
<sequence>MENKILYWGIVAGIVLIAYIASLVARRLLNRIIKRKSENLREDPTKFVFLKNSTSFIIYSVALIIIFMITPALNDIGKGLFAGAGILAATIGFASQKAFSNILSGIFILIFKPFSVQDTIEIKSDMLKGVVEEITLRHTVIRDYENRRIIIPNSLISETTLVNSTIVEERIKKHIEFGISYDSDIDHAKAIIQDEICKHPLFVDSREEAEKNESSPQITMRVIALSDFSVDIRAYVWTNSNDDAFVLQCDVFESVKKRFDREGIEIPFPYRTLVFKNKPESNK</sequence>
<dbReference type="GO" id="GO:0005886">
    <property type="term" value="C:plasma membrane"/>
    <property type="evidence" value="ECO:0007669"/>
    <property type="project" value="UniProtKB-SubCell"/>
</dbReference>
<feature type="transmembrane region" description="Helical" evidence="7">
    <location>
        <begin position="6"/>
        <end position="29"/>
    </location>
</feature>
<dbReference type="GO" id="GO:0008381">
    <property type="term" value="F:mechanosensitive monoatomic ion channel activity"/>
    <property type="evidence" value="ECO:0007669"/>
    <property type="project" value="InterPro"/>
</dbReference>
<dbReference type="Gene3D" id="2.30.30.60">
    <property type="match status" value="1"/>
</dbReference>
<keyword evidence="5 7" id="KW-1133">Transmembrane helix</keyword>
<dbReference type="Pfam" id="PF21082">
    <property type="entry name" value="MS_channel_3rd"/>
    <property type="match status" value="1"/>
</dbReference>
<dbReference type="InterPro" id="IPR045275">
    <property type="entry name" value="MscS_archaea/bacteria_type"/>
</dbReference>
<dbReference type="AlphaFoldDB" id="A0A9X3FGN3"/>
<keyword evidence="4 7" id="KW-0812">Transmembrane</keyword>
<evidence type="ECO:0000256" key="7">
    <source>
        <dbReference type="SAM" id="Phobius"/>
    </source>
</evidence>
<evidence type="ECO:0000259" key="8">
    <source>
        <dbReference type="Pfam" id="PF00924"/>
    </source>
</evidence>
<dbReference type="InterPro" id="IPR011066">
    <property type="entry name" value="MscS_channel_C_sf"/>
</dbReference>
<dbReference type="Gene3D" id="1.10.287.1260">
    <property type="match status" value="1"/>
</dbReference>
<dbReference type="InterPro" id="IPR010920">
    <property type="entry name" value="LSM_dom_sf"/>
</dbReference>
<feature type="domain" description="Mechanosensitive ion channel MscS" evidence="8">
    <location>
        <begin position="98"/>
        <end position="165"/>
    </location>
</feature>
<dbReference type="Gene3D" id="3.30.70.100">
    <property type="match status" value="1"/>
</dbReference>
<dbReference type="PANTHER" id="PTHR30221">
    <property type="entry name" value="SMALL-CONDUCTANCE MECHANOSENSITIVE CHANNEL"/>
    <property type="match status" value="1"/>
</dbReference>
<proteinExistence type="inferred from homology"/>
<evidence type="ECO:0000259" key="9">
    <source>
        <dbReference type="Pfam" id="PF21082"/>
    </source>
</evidence>
<evidence type="ECO:0000256" key="2">
    <source>
        <dbReference type="ARBA" id="ARBA00008017"/>
    </source>
</evidence>
<keyword evidence="3" id="KW-1003">Cell membrane</keyword>
<protein>
    <submittedName>
        <fullName evidence="10">Mechanosensitive ion channel family protein</fullName>
    </submittedName>
</protein>
<name>A0A9X3FGN3_9BACT</name>
<feature type="transmembrane region" description="Helical" evidence="7">
    <location>
        <begin position="49"/>
        <end position="70"/>
    </location>
</feature>
<dbReference type="SUPFAM" id="SSF50182">
    <property type="entry name" value="Sm-like ribonucleoproteins"/>
    <property type="match status" value="1"/>
</dbReference>
<evidence type="ECO:0000313" key="10">
    <source>
        <dbReference type="EMBL" id="MCY1722348.1"/>
    </source>
</evidence>
<evidence type="ECO:0000256" key="3">
    <source>
        <dbReference type="ARBA" id="ARBA00022475"/>
    </source>
</evidence>
<comment type="caution">
    <text evidence="10">The sequence shown here is derived from an EMBL/GenBank/DDBJ whole genome shotgun (WGS) entry which is preliminary data.</text>
</comment>
<dbReference type="RefSeq" id="WP_343334674.1">
    <property type="nucleotide sequence ID" value="NZ_JAPOHD010000053.1"/>
</dbReference>
<feature type="domain" description="Mechanosensitive ion channel MscS C-terminal" evidence="9">
    <location>
        <begin position="175"/>
        <end position="266"/>
    </location>
</feature>
<keyword evidence="11" id="KW-1185">Reference proteome</keyword>
<comment type="subcellular location">
    <subcellularLocation>
        <location evidence="1">Cell membrane</location>
        <topology evidence="1">Multi-pass membrane protein</topology>
    </subcellularLocation>
</comment>
<dbReference type="InterPro" id="IPR006685">
    <property type="entry name" value="MscS_channel_2nd"/>
</dbReference>
<evidence type="ECO:0000313" key="11">
    <source>
        <dbReference type="Proteomes" id="UP001145087"/>
    </source>
</evidence>
<evidence type="ECO:0000256" key="6">
    <source>
        <dbReference type="ARBA" id="ARBA00023136"/>
    </source>
</evidence>
<organism evidence="10 11">
    <name type="scientific">Draconibacterium aestuarii</name>
    <dbReference type="NCBI Taxonomy" id="2998507"/>
    <lineage>
        <taxon>Bacteria</taxon>
        <taxon>Pseudomonadati</taxon>
        <taxon>Bacteroidota</taxon>
        <taxon>Bacteroidia</taxon>
        <taxon>Marinilabiliales</taxon>
        <taxon>Prolixibacteraceae</taxon>
        <taxon>Draconibacterium</taxon>
    </lineage>
</organism>
<dbReference type="InterPro" id="IPR023408">
    <property type="entry name" value="MscS_beta-dom_sf"/>
</dbReference>
<dbReference type="Pfam" id="PF00924">
    <property type="entry name" value="MS_channel_2nd"/>
    <property type="match status" value="1"/>
</dbReference>
<keyword evidence="6 7" id="KW-0472">Membrane</keyword>
<reference evidence="10" key="1">
    <citation type="submission" date="2022-11" db="EMBL/GenBank/DDBJ databases">
        <title>Marilongibacter aestuarii gen. nov., sp. nov., isolated from tidal flat sediment.</title>
        <authorList>
            <person name="Jiayan W."/>
        </authorList>
    </citation>
    <scope>NUCLEOTIDE SEQUENCE</scope>
    <source>
        <strain evidence="10">Z1-6</strain>
    </source>
</reference>
<dbReference type="Proteomes" id="UP001145087">
    <property type="component" value="Unassembled WGS sequence"/>
</dbReference>
<dbReference type="InterPro" id="IPR049278">
    <property type="entry name" value="MS_channel_C"/>
</dbReference>
<evidence type="ECO:0000256" key="4">
    <source>
        <dbReference type="ARBA" id="ARBA00022692"/>
    </source>
</evidence>
<gene>
    <name evidence="10" type="ORF">OU798_18510</name>
</gene>
<accession>A0A9X3FGN3</accession>
<dbReference type="PANTHER" id="PTHR30221:SF1">
    <property type="entry name" value="SMALL-CONDUCTANCE MECHANOSENSITIVE CHANNEL"/>
    <property type="match status" value="1"/>
</dbReference>
<evidence type="ECO:0000256" key="5">
    <source>
        <dbReference type="ARBA" id="ARBA00022989"/>
    </source>
</evidence>
<dbReference type="EMBL" id="JAPOHD010000053">
    <property type="protein sequence ID" value="MCY1722348.1"/>
    <property type="molecule type" value="Genomic_DNA"/>
</dbReference>